<protein>
    <recommendedName>
        <fullName evidence="3">CvpA family protein</fullName>
    </recommendedName>
</protein>
<dbReference type="EMBL" id="DTLI01000219">
    <property type="protein sequence ID" value="HHS53010.1"/>
    <property type="molecule type" value="Genomic_DNA"/>
</dbReference>
<dbReference type="AlphaFoldDB" id="A0A7C6AA36"/>
<reference evidence="2" key="1">
    <citation type="journal article" date="2020" name="mSystems">
        <title>Genome- and Community-Level Interaction Insights into Carbon Utilization and Element Cycling Functions of Hydrothermarchaeota in Hydrothermal Sediment.</title>
        <authorList>
            <person name="Zhou Z."/>
            <person name="Liu Y."/>
            <person name="Xu W."/>
            <person name="Pan J."/>
            <person name="Luo Z.H."/>
            <person name="Li M."/>
        </authorList>
    </citation>
    <scope>NUCLEOTIDE SEQUENCE [LARGE SCALE GENOMIC DNA]</scope>
    <source>
        <strain evidence="2">SpSt-876</strain>
    </source>
</reference>
<feature type="transmembrane region" description="Helical" evidence="1">
    <location>
        <begin position="61"/>
        <end position="82"/>
    </location>
</feature>
<evidence type="ECO:0000313" key="2">
    <source>
        <dbReference type="EMBL" id="HHS53010.1"/>
    </source>
</evidence>
<organism evidence="2">
    <name type="scientific">candidate division WOR-3 bacterium</name>
    <dbReference type="NCBI Taxonomy" id="2052148"/>
    <lineage>
        <taxon>Bacteria</taxon>
        <taxon>Bacteria division WOR-3</taxon>
    </lineage>
</organism>
<evidence type="ECO:0000256" key="1">
    <source>
        <dbReference type="SAM" id="Phobius"/>
    </source>
</evidence>
<keyword evidence="1" id="KW-1133">Transmembrane helix</keyword>
<proteinExistence type="predicted"/>
<name>A0A7C6AA36_UNCW3</name>
<sequence>MKWFDFTVLGIVLVIIIVQTIRGGKGMGLILLEAIGLLGCAKLATSVYESASRAIAISPQLAFAGIFVLSAIIWLIIASILHNYTQWSWGGFDFFFSFIFGVVCAWTVGHMFLRFLIILYGPNSVPASSIMESPVTKEILYFKTFTALFNLLNRARLAPEPITPEKVLERGQ</sequence>
<gene>
    <name evidence="2" type="ORF">ENW73_09210</name>
</gene>
<accession>A0A7C6AA36</accession>
<comment type="caution">
    <text evidence="2">The sequence shown here is derived from an EMBL/GenBank/DDBJ whole genome shotgun (WGS) entry which is preliminary data.</text>
</comment>
<evidence type="ECO:0008006" key="3">
    <source>
        <dbReference type="Google" id="ProtNLM"/>
    </source>
</evidence>
<keyword evidence="1" id="KW-0812">Transmembrane</keyword>
<feature type="transmembrane region" description="Helical" evidence="1">
    <location>
        <begin position="30"/>
        <end position="49"/>
    </location>
</feature>
<feature type="transmembrane region" description="Helical" evidence="1">
    <location>
        <begin position="94"/>
        <end position="121"/>
    </location>
</feature>
<keyword evidence="1" id="KW-0472">Membrane</keyword>